<sequence length="286" mass="32145">MKVIADSGSSKTLWRVYANQRLSAEIKTQGLNPGGMELRDFEERMTGFDYWSDSIQEVYFYGAGCVGQGKVFMEEALAKKFPKAQITVENDLLGAARSLYGNEPGYVGILGTGSNACFYDGENLIRRRGGHGYLLSDEGGGYYLGRQLLADYMNGQIPEDLRELLERAFGLNPQNLVAKVYGAFQPNRYVAGFSLFVKDNIGHPYLQRLVAYGFRDYFKTTFANKSFYAGDYPVRFIGSVAVAYEDILREVAVDFDIVVKTINRDPMSGLELYHNCVNLETKHEHD</sequence>
<evidence type="ECO:0000313" key="2">
    <source>
        <dbReference type="Proteomes" id="UP001348817"/>
    </source>
</evidence>
<dbReference type="AlphaFoldDB" id="A0AAU9D0Z8"/>
<dbReference type="PANTHER" id="PTHR43190:SF3">
    <property type="entry name" value="N-ACETYL-D-GLUCOSAMINE KINASE"/>
    <property type="match status" value="1"/>
</dbReference>
<dbReference type="Proteomes" id="UP001348817">
    <property type="component" value="Chromosome"/>
</dbReference>
<dbReference type="RefSeq" id="WP_338392861.1">
    <property type="nucleotide sequence ID" value="NZ_AP025314.1"/>
</dbReference>
<dbReference type="Gene3D" id="1.10.720.160">
    <property type="match status" value="1"/>
</dbReference>
<keyword evidence="2" id="KW-1185">Reference proteome</keyword>
<evidence type="ECO:0008006" key="3">
    <source>
        <dbReference type="Google" id="ProtNLM"/>
    </source>
</evidence>
<dbReference type="Gene3D" id="3.30.420.40">
    <property type="match status" value="2"/>
</dbReference>
<dbReference type="SUPFAM" id="SSF53067">
    <property type="entry name" value="Actin-like ATPase domain"/>
    <property type="match status" value="2"/>
</dbReference>
<evidence type="ECO:0000313" key="1">
    <source>
        <dbReference type="EMBL" id="BDD11362.1"/>
    </source>
</evidence>
<dbReference type="InterPro" id="IPR043129">
    <property type="entry name" value="ATPase_NBD"/>
</dbReference>
<proteinExistence type="predicted"/>
<gene>
    <name evidence="1" type="ORF">FUAX_37940</name>
</gene>
<dbReference type="CDD" id="cd24079">
    <property type="entry name" value="ASKHA_NBD_PG1100-like"/>
    <property type="match status" value="1"/>
</dbReference>
<dbReference type="InterPro" id="IPR052519">
    <property type="entry name" value="Euk-type_GlcNAc_Kinase"/>
</dbReference>
<dbReference type="KEGG" id="fax:FUAX_37940"/>
<protein>
    <recommendedName>
        <fullName evidence="3">N-acetylglucosamine kinase</fullName>
    </recommendedName>
</protein>
<accession>A0AAU9D0Z8</accession>
<organism evidence="1 2">
    <name type="scientific">Fulvitalea axinellae</name>
    <dbReference type="NCBI Taxonomy" id="1182444"/>
    <lineage>
        <taxon>Bacteria</taxon>
        <taxon>Pseudomonadati</taxon>
        <taxon>Bacteroidota</taxon>
        <taxon>Cytophagia</taxon>
        <taxon>Cytophagales</taxon>
        <taxon>Persicobacteraceae</taxon>
        <taxon>Fulvitalea</taxon>
    </lineage>
</organism>
<dbReference type="EMBL" id="AP025314">
    <property type="protein sequence ID" value="BDD11362.1"/>
    <property type="molecule type" value="Genomic_DNA"/>
</dbReference>
<reference evidence="1 2" key="1">
    <citation type="submission" date="2021-12" db="EMBL/GenBank/DDBJ databases">
        <title>Genome sequencing of bacteria with rrn-lacking chromosome and rrn-plasmid.</title>
        <authorList>
            <person name="Anda M."/>
            <person name="Iwasaki W."/>
        </authorList>
    </citation>
    <scope>NUCLEOTIDE SEQUENCE [LARGE SCALE GENOMIC DNA]</scope>
    <source>
        <strain evidence="1 2">DSM 100852</strain>
    </source>
</reference>
<name>A0AAU9D0Z8_9BACT</name>
<dbReference type="PANTHER" id="PTHR43190">
    <property type="entry name" value="N-ACETYL-D-GLUCOSAMINE KINASE"/>
    <property type="match status" value="1"/>
</dbReference>